<evidence type="ECO:0000259" key="6">
    <source>
        <dbReference type="PROSITE" id="PS51767"/>
    </source>
</evidence>
<organism evidence="7 8">
    <name type="scientific">Leucocoprinus leucothites</name>
    <dbReference type="NCBI Taxonomy" id="201217"/>
    <lineage>
        <taxon>Eukaryota</taxon>
        <taxon>Fungi</taxon>
        <taxon>Dikarya</taxon>
        <taxon>Basidiomycota</taxon>
        <taxon>Agaricomycotina</taxon>
        <taxon>Agaricomycetes</taxon>
        <taxon>Agaricomycetidae</taxon>
        <taxon>Agaricales</taxon>
        <taxon>Agaricineae</taxon>
        <taxon>Agaricaceae</taxon>
        <taxon>Leucocoprinus</taxon>
    </lineage>
</organism>
<keyword evidence="2 3" id="KW-0064">Aspartyl protease</keyword>
<evidence type="ECO:0000256" key="4">
    <source>
        <dbReference type="SAM" id="Phobius"/>
    </source>
</evidence>
<dbReference type="PANTHER" id="PTHR47966">
    <property type="entry name" value="BETA-SITE APP-CLEAVING ENZYME, ISOFORM A-RELATED"/>
    <property type="match status" value="1"/>
</dbReference>
<feature type="domain" description="Peptidase A1" evidence="6">
    <location>
        <begin position="56"/>
        <end position="391"/>
    </location>
</feature>
<dbReference type="InterPro" id="IPR033121">
    <property type="entry name" value="PEPTIDASE_A1"/>
</dbReference>
<keyword evidence="4" id="KW-0812">Transmembrane</keyword>
<dbReference type="CDD" id="cd05471">
    <property type="entry name" value="pepsin_like"/>
    <property type="match status" value="1"/>
</dbReference>
<gene>
    <name evidence="7" type="ORF">D9756_004880</name>
</gene>
<reference evidence="7 8" key="1">
    <citation type="journal article" date="2020" name="ISME J.">
        <title>Uncovering the hidden diversity of litter-decomposition mechanisms in mushroom-forming fungi.</title>
        <authorList>
            <person name="Floudas D."/>
            <person name="Bentzer J."/>
            <person name="Ahren D."/>
            <person name="Johansson T."/>
            <person name="Persson P."/>
            <person name="Tunlid A."/>
        </authorList>
    </citation>
    <scope>NUCLEOTIDE SEQUENCE [LARGE SCALE GENOMIC DNA]</scope>
    <source>
        <strain evidence="7 8">CBS 146.42</strain>
    </source>
</reference>
<evidence type="ECO:0000313" key="8">
    <source>
        <dbReference type="Proteomes" id="UP000559027"/>
    </source>
</evidence>
<evidence type="ECO:0000256" key="1">
    <source>
        <dbReference type="ARBA" id="ARBA00007447"/>
    </source>
</evidence>
<dbReference type="Pfam" id="PF00026">
    <property type="entry name" value="Asp"/>
    <property type="match status" value="2"/>
</dbReference>
<dbReference type="InterPro" id="IPR021109">
    <property type="entry name" value="Peptidase_aspartic_dom_sf"/>
</dbReference>
<name>A0A8H5G8S6_9AGAR</name>
<dbReference type="AlphaFoldDB" id="A0A8H5G8S6"/>
<dbReference type="SUPFAM" id="SSF50630">
    <property type="entry name" value="Acid proteases"/>
    <property type="match status" value="1"/>
</dbReference>
<evidence type="ECO:0000313" key="7">
    <source>
        <dbReference type="EMBL" id="KAF5360512.1"/>
    </source>
</evidence>
<dbReference type="GO" id="GO:0004190">
    <property type="term" value="F:aspartic-type endopeptidase activity"/>
    <property type="evidence" value="ECO:0007669"/>
    <property type="project" value="UniProtKB-KW"/>
</dbReference>
<accession>A0A8H5G8S6</accession>
<keyword evidence="4" id="KW-0472">Membrane</keyword>
<comment type="similarity">
    <text evidence="1 3">Belongs to the peptidase A1 family.</text>
</comment>
<dbReference type="PROSITE" id="PS51767">
    <property type="entry name" value="PEPTIDASE_A1"/>
    <property type="match status" value="1"/>
</dbReference>
<evidence type="ECO:0000256" key="3">
    <source>
        <dbReference type="RuleBase" id="RU000454"/>
    </source>
</evidence>
<dbReference type="GO" id="GO:0006508">
    <property type="term" value="P:proteolysis"/>
    <property type="evidence" value="ECO:0007669"/>
    <property type="project" value="UniProtKB-KW"/>
</dbReference>
<feature type="signal peptide" evidence="5">
    <location>
        <begin position="1"/>
        <end position="22"/>
    </location>
</feature>
<keyword evidence="5" id="KW-0732">Signal</keyword>
<dbReference type="InterPro" id="IPR001969">
    <property type="entry name" value="Aspartic_peptidase_AS"/>
</dbReference>
<dbReference type="PANTHER" id="PTHR47966:SF73">
    <property type="entry name" value="PEPTIDASE A1 DOMAIN-CONTAINING PROTEIN"/>
    <property type="match status" value="1"/>
</dbReference>
<dbReference type="InterPro" id="IPR001461">
    <property type="entry name" value="Aspartic_peptidase_A1"/>
</dbReference>
<feature type="chain" id="PRO_5034626303" description="Peptidase A1 domain-containing protein" evidence="5">
    <location>
        <begin position="23"/>
        <end position="490"/>
    </location>
</feature>
<keyword evidence="3" id="KW-0645">Protease</keyword>
<keyword evidence="8" id="KW-1185">Reference proteome</keyword>
<dbReference type="PRINTS" id="PR00792">
    <property type="entry name" value="PEPSIN"/>
</dbReference>
<dbReference type="PROSITE" id="PS00141">
    <property type="entry name" value="ASP_PROTEASE"/>
    <property type="match status" value="1"/>
</dbReference>
<keyword evidence="3" id="KW-0378">Hydrolase</keyword>
<evidence type="ECO:0000256" key="2">
    <source>
        <dbReference type="ARBA" id="ARBA00022750"/>
    </source>
</evidence>
<dbReference type="OrthoDB" id="15189at2759"/>
<dbReference type="Gene3D" id="2.40.70.10">
    <property type="entry name" value="Acid Proteases"/>
    <property type="match status" value="2"/>
</dbReference>
<protein>
    <recommendedName>
        <fullName evidence="6">Peptidase A1 domain-containing protein</fullName>
    </recommendedName>
</protein>
<feature type="transmembrane region" description="Helical" evidence="4">
    <location>
        <begin position="443"/>
        <end position="466"/>
    </location>
</feature>
<sequence>MLRPLPASLLAYSLLLIDSLYAHQLDIQGRRHSHQFDRLFRRGSPISLNNSGDVSYHAEIFLGGQPFSALIDTGSSDLWIAGSVQQGNDTGQNASIIYAIDNVAGPIRTAQLELGDLQVKNQAFIQVPPSPRNLEGTGVLGLGPSSGSFILSELSGLRGAPPLDRLFTANSTTPNYFTILLGRDNDPSTFFSGSITIGSVLPEYSDILSTPKLPIFLEEGSNSHNQHFEVQLDQDGIIGPDKQPVDLGAKLTLRNGGRINAVLDCGFSLPQVPRHRSIADAIYGRFVGAEFVEMEDIGGVWILPCELEVNVTFIFGGRKYPIHPLDMTLEPQMFNVINVTNSAGSPSCIGSFQPFTFNRGHEPSFDLVLGMAFMRNVYTLFDYGDFVLGANTTDEDKDPYVQMRSITDPHQAHLDFVQVRLGGIDTTGTQRLLDAPRSRRSPVVYYIIAAVVVVVVVIVIVACIVWNRRRRRLREMTQENIESKPSGSHG</sequence>
<evidence type="ECO:0000256" key="5">
    <source>
        <dbReference type="SAM" id="SignalP"/>
    </source>
</evidence>
<dbReference type="EMBL" id="JAACJO010000003">
    <property type="protein sequence ID" value="KAF5360512.1"/>
    <property type="molecule type" value="Genomic_DNA"/>
</dbReference>
<dbReference type="Proteomes" id="UP000559027">
    <property type="component" value="Unassembled WGS sequence"/>
</dbReference>
<proteinExistence type="inferred from homology"/>
<comment type="caution">
    <text evidence="7">The sequence shown here is derived from an EMBL/GenBank/DDBJ whole genome shotgun (WGS) entry which is preliminary data.</text>
</comment>
<keyword evidence="4" id="KW-1133">Transmembrane helix</keyword>
<dbReference type="InterPro" id="IPR034164">
    <property type="entry name" value="Pepsin-like_dom"/>
</dbReference>